<keyword evidence="3" id="KW-1185">Reference proteome</keyword>
<name>A0A7G2CCC7_9TRYP</name>
<feature type="compositionally biased region" description="Basic and acidic residues" evidence="1">
    <location>
        <begin position="46"/>
        <end position="57"/>
    </location>
</feature>
<feature type="compositionally biased region" description="Basic and acidic residues" evidence="1">
    <location>
        <begin position="65"/>
        <end position="77"/>
    </location>
</feature>
<feature type="compositionally biased region" description="Basic and acidic residues" evidence="1">
    <location>
        <begin position="175"/>
        <end position="212"/>
    </location>
</feature>
<dbReference type="Proteomes" id="UP000515908">
    <property type="component" value="Chromosome 05"/>
</dbReference>
<dbReference type="EMBL" id="LR877149">
    <property type="protein sequence ID" value="CAD2215732.1"/>
    <property type="molecule type" value="Genomic_DNA"/>
</dbReference>
<evidence type="ECO:0000256" key="1">
    <source>
        <dbReference type="SAM" id="MobiDB-lite"/>
    </source>
</evidence>
<feature type="compositionally biased region" description="Basic and acidic residues" evidence="1">
    <location>
        <begin position="102"/>
        <end position="117"/>
    </location>
</feature>
<gene>
    <name evidence="2" type="ORF">ADEAN_000319000</name>
</gene>
<evidence type="ECO:0000313" key="3">
    <source>
        <dbReference type="Proteomes" id="UP000515908"/>
    </source>
</evidence>
<organism evidence="2 3">
    <name type="scientific">Angomonas deanei</name>
    <dbReference type="NCBI Taxonomy" id="59799"/>
    <lineage>
        <taxon>Eukaryota</taxon>
        <taxon>Discoba</taxon>
        <taxon>Euglenozoa</taxon>
        <taxon>Kinetoplastea</taxon>
        <taxon>Metakinetoplastina</taxon>
        <taxon>Trypanosomatida</taxon>
        <taxon>Trypanosomatidae</taxon>
        <taxon>Strigomonadinae</taxon>
        <taxon>Angomonas</taxon>
    </lineage>
</organism>
<accession>A0A7G2CCC7</accession>
<dbReference type="AlphaFoldDB" id="A0A7G2CCC7"/>
<proteinExistence type="predicted"/>
<feature type="compositionally biased region" description="Low complexity" evidence="1">
    <location>
        <begin position="1"/>
        <end position="12"/>
    </location>
</feature>
<feature type="compositionally biased region" description="Basic and acidic residues" evidence="1">
    <location>
        <begin position="15"/>
        <end position="33"/>
    </location>
</feature>
<dbReference type="VEuPathDB" id="TriTrypDB:ADEAN_000319000"/>
<protein>
    <submittedName>
        <fullName evidence="2">Uncharacterized protein</fullName>
    </submittedName>
</protein>
<feature type="region of interest" description="Disordered" evidence="1">
    <location>
        <begin position="1"/>
        <end position="235"/>
    </location>
</feature>
<evidence type="ECO:0000313" key="2">
    <source>
        <dbReference type="EMBL" id="CAD2215732.1"/>
    </source>
</evidence>
<sequence>MSPSAELSSLSSIPDTRRKSESSHKDYFSDKESNAASTGTRSKYAPLDDYREKKRAEAQSALSALRERRAQAEKEQSLVDLVEVEAPPSVTSLRSVPLRPSTRWEDYVKEAEREARRGSTTPRSSGGKVPSRREGSFEDIPYPSSVSALNRYYHDRKRETVPAPVYVADDPQDDPPPKHYFDQPAENTREHTPTRPVEKVAHREPSVHDTKRPSPSPAEENKYNNNNNRNNGEKIVSDPLVCKNFAQKINQMSSALEFFYSN</sequence>
<reference evidence="2 3" key="1">
    <citation type="submission" date="2020-08" db="EMBL/GenBank/DDBJ databases">
        <authorList>
            <person name="Newling K."/>
            <person name="Davey J."/>
            <person name="Forrester S."/>
        </authorList>
    </citation>
    <scope>NUCLEOTIDE SEQUENCE [LARGE SCALE GENOMIC DNA]</scope>
    <source>
        <strain evidence="3">Crithidia deanei Carvalho (ATCC PRA-265)</strain>
    </source>
</reference>